<organism evidence="2">
    <name type="scientific">Brugia timori</name>
    <dbReference type="NCBI Taxonomy" id="42155"/>
    <lineage>
        <taxon>Eukaryota</taxon>
        <taxon>Metazoa</taxon>
        <taxon>Ecdysozoa</taxon>
        <taxon>Nematoda</taxon>
        <taxon>Chromadorea</taxon>
        <taxon>Rhabditida</taxon>
        <taxon>Spirurina</taxon>
        <taxon>Spiruromorpha</taxon>
        <taxon>Filarioidea</taxon>
        <taxon>Onchocercidae</taxon>
        <taxon>Brugia</taxon>
    </lineage>
</organism>
<evidence type="ECO:0000313" key="2">
    <source>
        <dbReference type="WBParaSite" id="BTMF_0000333801-mRNA-1"/>
    </source>
</evidence>
<protein>
    <submittedName>
        <fullName evidence="2">G_PROTEIN_RECEP_F1_2 domain-containing protein</fullName>
    </submittedName>
</protein>
<name>A0A0R3QAG9_9BILA</name>
<proteinExistence type="predicted"/>
<keyword evidence="1" id="KW-1133">Transmembrane helix</keyword>
<reference evidence="2" key="1">
    <citation type="submission" date="2017-02" db="UniProtKB">
        <authorList>
            <consortium name="WormBaseParasite"/>
        </authorList>
    </citation>
    <scope>IDENTIFICATION</scope>
</reference>
<feature type="transmembrane region" description="Helical" evidence="1">
    <location>
        <begin position="21"/>
        <end position="48"/>
    </location>
</feature>
<evidence type="ECO:0000256" key="1">
    <source>
        <dbReference type="SAM" id="Phobius"/>
    </source>
</evidence>
<accession>A0A0R3QAG9</accession>
<keyword evidence="1" id="KW-0472">Membrane</keyword>
<dbReference type="AlphaFoldDB" id="A0A0R3QAG9"/>
<sequence length="112" mass="12896">MLPIIQMSFHHIGRILERTPVVNLLLFCFKVYFLPICIAFVDIVAGMITNQLTKSVFTFHFRHEQLKTTGIRSKQKSILRSRSSGSINPCRLSIEDDFSAHLSHEYKSSVEK</sequence>
<dbReference type="WBParaSite" id="BTMF_0000333801-mRNA-1">
    <property type="protein sequence ID" value="BTMF_0000333801-mRNA-1"/>
    <property type="gene ID" value="BTMF_0000333801"/>
</dbReference>
<keyword evidence="1" id="KW-0812">Transmembrane</keyword>